<dbReference type="AlphaFoldDB" id="A0A840MP73"/>
<dbReference type="EMBL" id="JACHHY010000011">
    <property type="protein sequence ID" value="MBB5018817.1"/>
    <property type="molecule type" value="Genomic_DNA"/>
</dbReference>
<keyword evidence="2" id="KW-1185">Reference proteome</keyword>
<dbReference type="InterPro" id="IPR004456">
    <property type="entry name" value="Pglycerate_mutase_ApgM"/>
</dbReference>
<proteinExistence type="predicted"/>
<accession>A0A840MP73</accession>
<evidence type="ECO:0000313" key="2">
    <source>
        <dbReference type="Proteomes" id="UP000575898"/>
    </source>
</evidence>
<dbReference type="RefSeq" id="WP_184038695.1">
    <property type="nucleotide sequence ID" value="NZ_JACHHY010000011.1"/>
</dbReference>
<comment type="caution">
    <text evidence="1">The sequence shown here is derived from an EMBL/GenBank/DDBJ whole genome shotgun (WGS) entry which is preliminary data.</text>
</comment>
<protein>
    <recommendedName>
        <fullName evidence="3">Phosphoglycerate mutase</fullName>
    </recommendedName>
</protein>
<organism evidence="1 2">
    <name type="scientific">Chitinivorax tropicus</name>
    <dbReference type="NCBI Taxonomy" id="714531"/>
    <lineage>
        <taxon>Bacteria</taxon>
        <taxon>Pseudomonadati</taxon>
        <taxon>Pseudomonadota</taxon>
        <taxon>Betaproteobacteria</taxon>
        <taxon>Chitinivorax</taxon>
    </lineage>
</organism>
<reference evidence="1 2" key="1">
    <citation type="submission" date="2020-08" db="EMBL/GenBank/DDBJ databases">
        <title>Genomic Encyclopedia of Type Strains, Phase IV (KMG-IV): sequencing the most valuable type-strain genomes for metagenomic binning, comparative biology and taxonomic classification.</title>
        <authorList>
            <person name="Goeker M."/>
        </authorList>
    </citation>
    <scope>NUCLEOTIDE SEQUENCE [LARGE SCALE GENOMIC DNA]</scope>
    <source>
        <strain evidence="1 2">DSM 27165</strain>
    </source>
</reference>
<dbReference type="Pfam" id="PF10143">
    <property type="entry name" value="PhosphMutase"/>
    <property type="match status" value="1"/>
</dbReference>
<dbReference type="GO" id="GO:0004619">
    <property type="term" value="F:phosphoglycerate mutase activity"/>
    <property type="evidence" value="ECO:0007669"/>
    <property type="project" value="InterPro"/>
</dbReference>
<dbReference type="Proteomes" id="UP000575898">
    <property type="component" value="Unassembled WGS sequence"/>
</dbReference>
<dbReference type="PIRSF" id="PIRSF015283">
    <property type="entry name" value="Regulatory_RpfE"/>
    <property type="match status" value="1"/>
</dbReference>
<sequence length="344" mass="38872">MHLTLVIPHLFWPDPDLPEIYQDLPLPALSWLLSRSTRQPQPLSADDWLAHTFGLPDQATAPISLQAEGCKPGQDYWLHADPVHLQINRDQLILADSGILSISQHEADQLIDSLNRHFAADGLQFVAPYPSRWYVRCQTAPQITTKSVHRVIGQDIHRHLPVGADAMHWHQTLNEIQMLLYTHPVNDARDAAGDPLINSLWFWGGGIWQAPTTPAYDCCWADPHLVSALVQTSGLRHEALPATAAAWFEHAQQDRQWIWQDALCGPAWYSDAHGWREALSRLEQDWFHPLKTALTQGRLASLTIIAPEMGEFTLTPRAAWLFWKRTQSLATWAPTQHAAQVRSA</sequence>
<evidence type="ECO:0000313" key="1">
    <source>
        <dbReference type="EMBL" id="MBB5018817.1"/>
    </source>
</evidence>
<name>A0A840MP73_9PROT</name>
<gene>
    <name evidence="1" type="ORF">HNQ59_002110</name>
</gene>
<dbReference type="InterPro" id="IPR016631">
    <property type="entry name" value="Regulatory_RpfE"/>
</dbReference>
<evidence type="ECO:0008006" key="3">
    <source>
        <dbReference type="Google" id="ProtNLM"/>
    </source>
</evidence>